<dbReference type="GO" id="GO:0005506">
    <property type="term" value="F:iron ion binding"/>
    <property type="evidence" value="ECO:0007669"/>
    <property type="project" value="InterPro"/>
</dbReference>
<protein>
    <recommendedName>
        <fullName evidence="4">Cytochrome c</fullName>
    </recommendedName>
</protein>
<dbReference type="SUPFAM" id="SSF47175">
    <property type="entry name" value="Cytochromes"/>
    <property type="match status" value="1"/>
</dbReference>
<evidence type="ECO:0008006" key="4">
    <source>
        <dbReference type="Google" id="ProtNLM"/>
    </source>
</evidence>
<dbReference type="GO" id="GO:0020037">
    <property type="term" value="F:heme binding"/>
    <property type="evidence" value="ECO:0007669"/>
    <property type="project" value="InterPro"/>
</dbReference>
<evidence type="ECO:0000313" key="2">
    <source>
        <dbReference type="EMBL" id="RIV88354.1"/>
    </source>
</evidence>
<accession>A0A3A1P6J5</accession>
<keyword evidence="3" id="KW-1185">Reference proteome</keyword>
<dbReference type="Proteomes" id="UP000265366">
    <property type="component" value="Unassembled WGS sequence"/>
</dbReference>
<feature type="chain" id="PRO_5017318690" description="Cytochrome c" evidence="1">
    <location>
        <begin position="24"/>
        <end position="177"/>
    </location>
</feature>
<reference evidence="2 3" key="1">
    <citation type="submission" date="2018-08" db="EMBL/GenBank/DDBJ databases">
        <title>Erythrobacter zhengii sp.nov., a bacterium isolated from deep-sea sediment.</title>
        <authorList>
            <person name="Fang C."/>
            <person name="Wu Y.-H."/>
            <person name="Sun C."/>
            <person name="Wang H."/>
            <person name="Cheng H."/>
            <person name="Meng F.-X."/>
            <person name="Wang C.-S."/>
            <person name="Xu X.-W."/>
        </authorList>
    </citation>
    <scope>NUCLEOTIDE SEQUENCE [LARGE SCALE GENOMIC DNA]</scope>
    <source>
        <strain evidence="2 3">CCTCC AB 2015396</strain>
    </source>
</reference>
<dbReference type="InterPro" id="IPR010980">
    <property type="entry name" value="Cyt_c/b562"/>
</dbReference>
<dbReference type="OrthoDB" id="8537166at2"/>
<organism evidence="2 3">
    <name type="scientific">Aurantiacibacter xanthus</name>
    <dbReference type="NCBI Taxonomy" id="1784712"/>
    <lineage>
        <taxon>Bacteria</taxon>
        <taxon>Pseudomonadati</taxon>
        <taxon>Pseudomonadota</taxon>
        <taxon>Alphaproteobacteria</taxon>
        <taxon>Sphingomonadales</taxon>
        <taxon>Erythrobacteraceae</taxon>
        <taxon>Aurantiacibacter</taxon>
    </lineage>
</organism>
<dbReference type="Pfam" id="PF01322">
    <property type="entry name" value="Cytochrom_C_2"/>
    <property type="match status" value="1"/>
</dbReference>
<evidence type="ECO:0000256" key="1">
    <source>
        <dbReference type="SAM" id="SignalP"/>
    </source>
</evidence>
<proteinExistence type="predicted"/>
<keyword evidence="1" id="KW-0732">Signal</keyword>
<feature type="signal peptide" evidence="1">
    <location>
        <begin position="1"/>
        <end position="23"/>
    </location>
</feature>
<dbReference type="InterPro" id="IPR002321">
    <property type="entry name" value="Cyt_c_II"/>
</dbReference>
<dbReference type="AlphaFoldDB" id="A0A3A1P6J5"/>
<sequence>MNRGHIALAAGVVALIGCATVPAATTGEATYFVREGMVGQINPPITAIWDMQVEVMDDEGNFDPALMDADTWAALKSHAANLDIQAAKMAGAERFVAADPEGELTEAPEGTDLAAIQQRLDTSPQAFRAMATAMRAQTAQLLLAAQAQDAAKVTQLVNDIQPSCKSCHDVFWYPEQG</sequence>
<dbReference type="EMBL" id="QXFM01000071">
    <property type="protein sequence ID" value="RIV88354.1"/>
    <property type="molecule type" value="Genomic_DNA"/>
</dbReference>
<dbReference type="PROSITE" id="PS51009">
    <property type="entry name" value="CYTCII"/>
    <property type="match status" value="1"/>
</dbReference>
<name>A0A3A1P6J5_9SPHN</name>
<dbReference type="GO" id="GO:0022900">
    <property type="term" value="P:electron transport chain"/>
    <property type="evidence" value="ECO:0007669"/>
    <property type="project" value="InterPro"/>
</dbReference>
<dbReference type="RefSeq" id="WP_119592496.1">
    <property type="nucleotide sequence ID" value="NZ_QXFM01000071.1"/>
</dbReference>
<gene>
    <name evidence="2" type="ORF">D2V17_07705</name>
</gene>
<dbReference type="GO" id="GO:0009055">
    <property type="term" value="F:electron transfer activity"/>
    <property type="evidence" value="ECO:0007669"/>
    <property type="project" value="InterPro"/>
</dbReference>
<comment type="caution">
    <text evidence="2">The sequence shown here is derived from an EMBL/GenBank/DDBJ whole genome shotgun (WGS) entry which is preliminary data.</text>
</comment>
<evidence type="ECO:0000313" key="3">
    <source>
        <dbReference type="Proteomes" id="UP000265366"/>
    </source>
</evidence>
<dbReference type="Gene3D" id="1.20.120.10">
    <property type="entry name" value="Cytochrome c/b562"/>
    <property type="match status" value="1"/>
</dbReference>
<dbReference type="PROSITE" id="PS51257">
    <property type="entry name" value="PROKAR_LIPOPROTEIN"/>
    <property type="match status" value="1"/>
</dbReference>